<keyword evidence="4" id="KW-0472">Membrane</keyword>
<dbReference type="Gene3D" id="1.25.40.390">
    <property type="match status" value="1"/>
</dbReference>
<dbReference type="InterPro" id="IPR011990">
    <property type="entry name" value="TPR-like_helical_dom_sf"/>
</dbReference>
<dbReference type="RefSeq" id="WP_130539700.1">
    <property type="nucleotide sequence ID" value="NZ_CP042431.1"/>
</dbReference>
<dbReference type="Proteomes" id="UP000293874">
    <property type="component" value="Unassembled WGS sequence"/>
</dbReference>
<dbReference type="Pfam" id="PF14322">
    <property type="entry name" value="SusD-like_3"/>
    <property type="match status" value="1"/>
</dbReference>
<feature type="domain" description="RagB/SusD" evidence="6">
    <location>
        <begin position="322"/>
        <end position="458"/>
    </location>
</feature>
<reference evidence="8 9" key="1">
    <citation type="submission" date="2019-02" db="EMBL/GenBank/DDBJ databases">
        <title>Genomic Encyclopedia of Type Strains, Phase IV (KMG-IV): sequencing the most valuable type-strain genomes for metagenomic binning, comparative biology and taxonomic classification.</title>
        <authorList>
            <person name="Goeker M."/>
        </authorList>
    </citation>
    <scope>NUCLEOTIDE SEQUENCE [LARGE SCALE GENOMIC DNA]</scope>
    <source>
        <strain evidence="8 9">DSM 18116</strain>
    </source>
</reference>
<comment type="similarity">
    <text evidence="2">Belongs to the SusD family.</text>
</comment>
<feature type="domain" description="SusD-like N-terminal" evidence="7">
    <location>
        <begin position="27"/>
        <end position="223"/>
    </location>
</feature>
<evidence type="ECO:0000256" key="3">
    <source>
        <dbReference type="ARBA" id="ARBA00022729"/>
    </source>
</evidence>
<evidence type="ECO:0000256" key="2">
    <source>
        <dbReference type="ARBA" id="ARBA00006275"/>
    </source>
</evidence>
<evidence type="ECO:0000259" key="6">
    <source>
        <dbReference type="Pfam" id="PF07980"/>
    </source>
</evidence>
<evidence type="ECO:0000256" key="1">
    <source>
        <dbReference type="ARBA" id="ARBA00004442"/>
    </source>
</evidence>
<organism evidence="8 9">
    <name type="scientific">Pseudobacter ginsenosidimutans</name>
    <dbReference type="NCBI Taxonomy" id="661488"/>
    <lineage>
        <taxon>Bacteria</taxon>
        <taxon>Pseudomonadati</taxon>
        <taxon>Bacteroidota</taxon>
        <taxon>Chitinophagia</taxon>
        <taxon>Chitinophagales</taxon>
        <taxon>Chitinophagaceae</taxon>
        <taxon>Pseudobacter</taxon>
    </lineage>
</organism>
<evidence type="ECO:0000313" key="9">
    <source>
        <dbReference type="Proteomes" id="UP000293874"/>
    </source>
</evidence>
<dbReference type="CDD" id="cd08977">
    <property type="entry name" value="SusD"/>
    <property type="match status" value="1"/>
</dbReference>
<comment type="subcellular location">
    <subcellularLocation>
        <location evidence="1">Cell outer membrane</location>
    </subcellularLocation>
</comment>
<dbReference type="OrthoDB" id="5694214at2"/>
<accession>A0A4Q7N2V8</accession>
<proteinExistence type="inferred from homology"/>
<dbReference type="EMBL" id="SGXA01000001">
    <property type="protein sequence ID" value="RZS75324.1"/>
    <property type="molecule type" value="Genomic_DNA"/>
</dbReference>
<comment type="caution">
    <text evidence="8">The sequence shown here is derived from an EMBL/GenBank/DDBJ whole genome shotgun (WGS) entry which is preliminary data.</text>
</comment>
<gene>
    <name evidence="8" type="ORF">EV199_1189</name>
</gene>
<keyword evidence="5" id="KW-0998">Cell outer membrane</keyword>
<protein>
    <submittedName>
        <fullName evidence="8">Putative outer membrane starch-binding protein</fullName>
    </submittedName>
</protein>
<name>A0A4Q7N2V8_9BACT</name>
<evidence type="ECO:0000313" key="8">
    <source>
        <dbReference type="EMBL" id="RZS75324.1"/>
    </source>
</evidence>
<dbReference type="InterPro" id="IPR012944">
    <property type="entry name" value="SusD_RagB_dom"/>
</dbReference>
<keyword evidence="3" id="KW-0732">Signal</keyword>
<dbReference type="SUPFAM" id="SSF48452">
    <property type="entry name" value="TPR-like"/>
    <property type="match status" value="1"/>
</dbReference>
<evidence type="ECO:0000259" key="7">
    <source>
        <dbReference type="Pfam" id="PF14322"/>
    </source>
</evidence>
<dbReference type="GO" id="GO:0009279">
    <property type="term" value="C:cell outer membrane"/>
    <property type="evidence" value="ECO:0007669"/>
    <property type="project" value="UniProtKB-SubCell"/>
</dbReference>
<sequence>MKRYSIFLTVILLLLTAVLETGCDKLLEEKPKSTISLGNLDPALLEQTVIGVYEPLTRSRGRLWESTIGLGFELMAEYADAGGSSQINWSNYNNLNTSNTALNQPWTTLYEAIGRANSLIVTLDNSPNLSDDIRKVAYGEAYFVRAICFYFAVRTFGKFPMRLKPILNSKDVLLASSDIPLIYDQIIKDLQEAEKVLPPTVASSKAGRATAGAARTALADVYLTRGDYPNAKLKAKEVIDNKATYGYDLETSLATIYSPTLPTNKEDIFSLKFSQVINQGSFMASYWADANARAAGFSISGNKFGGITSNAPLIKNWDDNDLRKKFSLYNSYIINGAVTPASLDADYDFRMGKYKDPNAPIDTGNGNDLYFWRYADVLLIFAEADNKINHGPTTDAYEYINQVRRRAYGLPINTPSNVSDLPAGLNEEAFDDLVFRERGYEFIGEFKRWFDLVRTNRVAKMINEVRANIPRPNRKPVPSRFTFAIPEVELSNNPLAGN</sequence>
<dbReference type="Pfam" id="PF07980">
    <property type="entry name" value="SusD_RagB"/>
    <property type="match status" value="1"/>
</dbReference>
<dbReference type="AlphaFoldDB" id="A0A4Q7N2V8"/>
<evidence type="ECO:0000256" key="4">
    <source>
        <dbReference type="ARBA" id="ARBA00023136"/>
    </source>
</evidence>
<evidence type="ECO:0000256" key="5">
    <source>
        <dbReference type="ARBA" id="ARBA00023237"/>
    </source>
</evidence>
<keyword evidence="9" id="KW-1185">Reference proteome</keyword>
<dbReference type="InterPro" id="IPR033985">
    <property type="entry name" value="SusD-like_N"/>
</dbReference>